<evidence type="ECO:0000313" key="1">
    <source>
        <dbReference type="EMBL" id="CAD7236046.1"/>
    </source>
</evidence>
<protein>
    <submittedName>
        <fullName evidence="1">Uncharacterized protein</fullName>
    </submittedName>
</protein>
<accession>A0A7R8WQ59</accession>
<organism evidence="1">
    <name type="scientific">Cyprideis torosa</name>
    <dbReference type="NCBI Taxonomy" id="163714"/>
    <lineage>
        <taxon>Eukaryota</taxon>
        <taxon>Metazoa</taxon>
        <taxon>Ecdysozoa</taxon>
        <taxon>Arthropoda</taxon>
        <taxon>Crustacea</taxon>
        <taxon>Oligostraca</taxon>
        <taxon>Ostracoda</taxon>
        <taxon>Podocopa</taxon>
        <taxon>Podocopida</taxon>
        <taxon>Cytherocopina</taxon>
        <taxon>Cytheroidea</taxon>
        <taxon>Cytherideidae</taxon>
        <taxon>Cyprideis</taxon>
    </lineage>
</organism>
<sequence>MYKEENGEDFMEFLGYNPLENSIDIFLKADYVTPEKMEEIEKKYKENQFVSSISYDKPLIDLLTQNVRRISLFILLFCALASLVVV</sequence>
<gene>
    <name evidence="1" type="ORF">CTOB1V02_LOCUS13861</name>
</gene>
<dbReference type="EMBL" id="OB676231">
    <property type="protein sequence ID" value="CAD7236046.1"/>
    <property type="molecule type" value="Genomic_DNA"/>
</dbReference>
<proteinExistence type="predicted"/>
<dbReference type="OrthoDB" id="10541118at2759"/>
<reference evidence="1" key="1">
    <citation type="submission" date="2020-11" db="EMBL/GenBank/DDBJ databases">
        <authorList>
            <person name="Tran Van P."/>
        </authorList>
    </citation>
    <scope>NUCLEOTIDE SEQUENCE</scope>
</reference>
<dbReference type="AlphaFoldDB" id="A0A7R8WQ59"/>
<name>A0A7R8WQ59_9CRUS</name>
<feature type="non-terminal residue" evidence="1">
    <location>
        <position position="86"/>
    </location>
</feature>